<evidence type="ECO:0000313" key="3">
    <source>
        <dbReference type="Proteomes" id="UP000256405"/>
    </source>
</evidence>
<sequence>MKILLYILTPIGAFIINLLLGILTPLITLPLTWIIAKVQNNPAMYRFRPDMVIQGVVRGFLVVYLTSYLLSLFETEISFWWLVTTMVLLSYLSVSAWDRTKPDAYEFSLNVPPIFGFIIGLLVL</sequence>
<gene>
    <name evidence="2" type="ORF">C8N25_1662</name>
</gene>
<keyword evidence="1" id="KW-0812">Transmembrane</keyword>
<feature type="transmembrane region" description="Helical" evidence="1">
    <location>
        <begin position="79"/>
        <end position="97"/>
    </location>
</feature>
<evidence type="ECO:0000313" key="2">
    <source>
        <dbReference type="EMBL" id="REG74758.1"/>
    </source>
</evidence>
<dbReference type="RefSeq" id="WP_086544173.1">
    <property type="nucleotide sequence ID" value="NZ_MSSW01000131.1"/>
</dbReference>
<feature type="transmembrane region" description="Helical" evidence="1">
    <location>
        <begin position="104"/>
        <end position="123"/>
    </location>
</feature>
<comment type="caution">
    <text evidence="2">The sequence shown here is derived from an EMBL/GenBank/DDBJ whole genome shotgun (WGS) entry which is preliminary data.</text>
</comment>
<dbReference type="AlphaFoldDB" id="A0A3E0CZU7"/>
<feature type="transmembrane region" description="Helical" evidence="1">
    <location>
        <begin position="55"/>
        <end position="73"/>
    </location>
</feature>
<keyword evidence="1" id="KW-0472">Membrane</keyword>
<keyword evidence="1" id="KW-1133">Transmembrane helix</keyword>
<name>A0A3E0CZU7_9BACT</name>
<keyword evidence="3" id="KW-1185">Reference proteome</keyword>
<dbReference type="Proteomes" id="UP000256405">
    <property type="component" value="Unassembled WGS sequence"/>
</dbReference>
<accession>A0A3E0CZU7</accession>
<evidence type="ECO:0000256" key="1">
    <source>
        <dbReference type="SAM" id="Phobius"/>
    </source>
</evidence>
<reference evidence="2 3" key="1">
    <citation type="submission" date="2018-08" db="EMBL/GenBank/DDBJ databases">
        <title>Genomic Encyclopedia of Archaeal and Bacterial Type Strains, Phase II (KMG-II): from individual species to whole genera.</title>
        <authorList>
            <person name="Goeker M."/>
        </authorList>
    </citation>
    <scope>NUCLEOTIDE SEQUENCE [LARGE SCALE GENOMIC DNA]</scope>
    <source>
        <strain evidence="2 3">DSM 15986</strain>
    </source>
</reference>
<organism evidence="2 3">
    <name type="scientific">Algoriphagus antarcticus</name>
    <dbReference type="NCBI Taxonomy" id="238540"/>
    <lineage>
        <taxon>Bacteria</taxon>
        <taxon>Pseudomonadati</taxon>
        <taxon>Bacteroidota</taxon>
        <taxon>Cytophagia</taxon>
        <taxon>Cytophagales</taxon>
        <taxon>Cyclobacteriaceae</taxon>
        <taxon>Algoriphagus</taxon>
    </lineage>
</organism>
<protein>
    <submittedName>
        <fullName evidence="2">Uncharacterized protein</fullName>
    </submittedName>
</protein>
<proteinExistence type="predicted"/>
<feature type="transmembrane region" description="Helical" evidence="1">
    <location>
        <begin position="6"/>
        <end position="34"/>
    </location>
</feature>
<dbReference type="EMBL" id="QUNF01000066">
    <property type="protein sequence ID" value="REG74758.1"/>
    <property type="molecule type" value="Genomic_DNA"/>
</dbReference>